<dbReference type="EMBL" id="BARS01003757">
    <property type="protein sequence ID" value="GAF68172.1"/>
    <property type="molecule type" value="Genomic_DNA"/>
</dbReference>
<dbReference type="AlphaFoldDB" id="X0RWQ6"/>
<gene>
    <name evidence="1" type="ORF">S01H1_07285</name>
</gene>
<sequence>TLHYRYDGGTFLTSSLTPLGGDLYAATLPAPECDDTPEFYISAEGDVGTVIFNPEDAPASYYTTSVGTVTVILDDDFETDLGWTVENDPSLTDGAWERAVPGMDVDRGAPPEDYDGSGYCYVTDDDYRDDVDYGPTRLISPSVDLSAASNPILRFAYLVVQ</sequence>
<protein>
    <submittedName>
        <fullName evidence="1">Uncharacterized protein</fullName>
    </submittedName>
</protein>
<reference evidence="1" key="1">
    <citation type="journal article" date="2014" name="Front. Microbiol.">
        <title>High frequency of phylogenetically diverse reductive dehalogenase-homologous genes in deep subseafloor sedimentary metagenomes.</title>
        <authorList>
            <person name="Kawai M."/>
            <person name="Futagami T."/>
            <person name="Toyoda A."/>
            <person name="Takaki Y."/>
            <person name="Nishi S."/>
            <person name="Hori S."/>
            <person name="Arai W."/>
            <person name="Tsubouchi T."/>
            <person name="Morono Y."/>
            <person name="Uchiyama I."/>
            <person name="Ito T."/>
            <person name="Fujiyama A."/>
            <person name="Inagaki F."/>
            <person name="Takami H."/>
        </authorList>
    </citation>
    <scope>NUCLEOTIDE SEQUENCE</scope>
    <source>
        <strain evidence="1">Expedition CK06-06</strain>
    </source>
</reference>
<comment type="caution">
    <text evidence="1">The sequence shown here is derived from an EMBL/GenBank/DDBJ whole genome shotgun (WGS) entry which is preliminary data.</text>
</comment>
<feature type="non-terminal residue" evidence="1">
    <location>
        <position position="1"/>
    </location>
</feature>
<accession>X0RWQ6</accession>
<proteinExistence type="predicted"/>
<organism evidence="1">
    <name type="scientific">marine sediment metagenome</name>
    <dbReference type="NCBI Taxonomy" id="412755"/>
    <lineage>
        <taxon>unclassified sequences</taxon>
        <taxon>metagenomes</taxon>
        <taxon>ecological metagenomes</taxon>
    </lineage>
</organism>
<name>X0RWQ6_9ZZZZ</name>
<evidence type="ECO:0000313" key="1">
    <source>
        <dbReference type="EMBL" id="GAF68172.1"/>
    </source>
</evidence>